<dbReference type="EMBL" id="LAZR01069828">
    <property type="protein sequence ID" value="KKK46946.1"/>
    <property type="molecule type" value="Genomic_DNA"/>
</dbReference>
<gene>
    <name evidence="1" type="ORF">LCGC14_3160160</name>
</gene>
<organism evidence="1">
    <name type="scientific">marine sediment metagenome</name>
    <dbReference type="NCBI Taxonomy" id="412755"/>
    <lineage>
        <taxon>unclassified sequences</taxon>
        <taxon>metagenomes</taxon>
        <taxon>ecological metagenomes</taxon>
    </lineage>
</organism>
<proteinExistence type="predicted"/>
<comment type="caution">
    <text evidence="1">The sequence shown here is derived from an EMBL/GenBank/DDBJ whole genome shotgun (WGS) entry which is preliminary data.</text>
</comment>
<evidence type="ECO:0000313" key="1">
    <source>
        <dbReference type="EMBL" id="KKK46946.1"/>
    </source>
</evidence>
<reference evidence="1" key="1">
    <citation type="journal article" date="2015" name="Nature">
        <title>Complex archaea that bridge the gap between prokaryotes and eukaryotes.</title>
        <authorList>
            <person name="Spang A."/>
            <person name="Saw J.H."/>
            <person name="Jorgensen S.L."/>
            <person name="Zaremba-Niedzwiedzka K."/>
            <person name="Martijn J."/>
            <person name="Lind A.E."/>
            <person name="van Eijk R."/>
            <person name="Schleper C."/>
            <person name="Guy L."/>
            <person name="Ettema T.J."/>
        </authorList>
    </citation>
    <scope>NUCLEOTIDE SEQUENCE</scope>
</reference>
<sequence>MARTLFVSNVRLATAAGDRMRKYTGVMQFFHNFEHDSEGLNHCHSAGDFPYTIKHKNGKHVISQLFYTDLYGWKALASTLGEGNMYLTDIVTGTEPPPPPPNNDAIVEDIRELLYKVDNLLEEIE</sequence>
<dbReference type="AlphaFoldDB" id="A0A0F8YG04"/>
<accession>A0A0F8YG04</accession>
<protein>
    <submittedName>
        <fullName evidence="1">Uncharacterized protein</fullName>
    </submittedName>
</protein>
<name>A0A0F8YG04_9ZZZZ</name>